<gene>
    <name evidence="1" type="ORF">CBW52_17220</name>
</gene>
<protein>
    <submittedName>
        <fullName evidence="1">Uncharacterized protein</fullName>
    </submittedName>
</protein>
<dbReference type="EMBL" id="NHOG01000019">
    <property type="protein sequence ID" value="OVZ78855.1"/>
    <property type="molecule type" value="Genomic_DNA"/>
</dbReference>
<sequence length="80" mass="9074">MNQPPKGAGAHPCGIPRFARIACPLRGFPHSSFRLTDSFIRIPAHDASTRRPWRVALPTLFTRRLKCAFNIKVKIRVFGF</sequence>
<accession>A0AB73P5N5</accession>
<keyword evidence="2" id="KW-1185">Reference proteome</keyword>
<reference evidence="1 2" key="1">
    <citation type="submission" date="2017-05" db="EMBL/GenBank/DDBJ databases">
        <title>Whole genome sequencing of Yersinia kristensenii.</title>
        <authorList>
            <person name="Campioni F."/>
        </authorList>
    </citation>
    <scope>NUCLEOTIDE SEQUENCE [LARGE SCALE GENOMIC DNA]</scope>
    <source>
        <strain evidence="1 2">CFSAN060538</strain>
    </source>
</reference>
<dbReference type="AlphaFoldDB" id="A0AB73P5N5"/>
<comment type="caution">
    <text evidence="1">The sequence shown here is derived from an EMBL/GenBank/DDBJ whole genome shotgun (WGS) entry which is preliminary data.</text>
</comment>
<organism evidence="1 2">
    <name type="scientific">Yersinia kristensenii</name>
    <dbReference type="NCBI Taxonomy" id="28152"/>
    <lineage>
        <taxon>Bacteria</taxon>
        <taxon>Pseudomonadati</taxon>
        <taxon>Pseudomonadota</taxon>
        <taxon>Gammaproteobacteria</taxon>
        <taxon>Enterobacterales</taxon>
        <taxon>Yersiniaceae</taxon>
        <taxon>Yersinia</taxon>
    </lineage>
</organism>
<evidence type="ECO:0000313" key="1">
    <source>
        <dbReference type="EMBL" id="OVZ78855.1"/>
    </source>
</evidence>
<evidence type="ECO:0000313" key="2">
    <source>
        <dbReference type="Proteomes" id="UP000195840"/>
    </source>
</evidence>
<dbReference type="Proteomes" id="UP000195840">
    <property type="component" value="Unassembled WGS sequence"/>
</dbReference>
<name>A0AB73P5N5_YERKR</name>
<proteinExistence type="predicted"/>